<protein>
    <submittedName>
        <fullName evidence="2">Uncharacterized protein</fullName>
    </submittedName>
</protein>
<evidence type="ECO:0000256" key="1">
    <source>
        <dbReference type="SAM" id="MobiDB-lite"/>
    </source>
</evidence>
<evidence type="ECO:0000313" key="3">
    <source>
        <dbReference type="Proteomes" id="UP000324222"/>
    </source>
</evidence>
<organism evidence="2 3">
    <name type="scientific">Portunus trituberculatus</name>
    <name type="common">Swimming crab</name>
    <name type="synonym">Neptunus trituberculatus</name>
    <dbReference type="NCBI Taxonomy" id="210409"/>
    <lineage>
        <taxon>Eukaryota</taxon>
        <taxon>Metazoa</taxon>
        <taxon>Ecdysozoa</taxon>
        <taxon>Arthropoda</taxon>
        <taxon>Crustacea</taxon>
        <taxon>Multicrustacea</taxon>
        <taxon>Malacostraca</taxon>
        <taxon>Eumalacostraca</taxon>
        <taxon>Eucarida</taxon>
        <taxon>Decapoda</taxon>
        <taxon>Pleocyemata</taxon>
        <taxon>Brachyura</taxon>
        <taxon>Eubrachyura</taxon>
        <taxon>Portunoidea</taxon>
        <taxon>Portunidae</taxon>
        <taxon>Portuninae</taxon>
        <taxon>Portunus</taxon>
    </lineage>
</organism>
<accession>A0A5B7E629</accession>
<feature type="region of interest" description="Disordered" evidence="1">
    <location>
        <begin position="1"/>
        <end position="37"/>
    </location>
</feature>
<gene>
    <name evidence="2" type="ORF">E2C01_021998</name>
</gene>
<feature type="region of interest" description="Disordered" evidence="1">
    <location>
        <begin position="71"/>
        <end position="98"/>
    </location>
</feature>
<dbReference type="AlphaFoldDB" id="A0A5B7E629"/>
<dbReference type="Proteomes" id="UP000324222">
    <property type="component" value="Unassembled WGS sequence"/>
</dbReference>
<comment type="caution">
    <text evidence="2">The sequence shown here is derived from an EMBL/GenBank/DDBJ whole genome shotgun (WGS) entry which is preliminary data.</text>
</comment>
<feature type="compositionally biased region" description="Gly residues" evidence="1">
    <location>
        <begin position="77"/>
        <end position="87"/>
    </location>
</feature>
<proteinExistence type="predicted"/>
<name>A0A5B7E629_PORTR</name>
<keyword evidence="3" id="KW-1185">Reference proteome</keyword>
<reference evidence="2 3" key="1">
    <citation type="submission" date="2019-05" db="EMBL/GenBank/DDBJ databases">
        <title>Another draft genome of Portunus trituberculatus and its Hox gene families provides insights of decapod evolution.</title>
        <authorList>
            <person name="Jeong J.-H."/>
            <person name="Song I."/>
            <person name="Kim S."/>
            <person name="Choi T."/>
            <person name="Kim D."/>
            <person name="Ryu S."/>
            <person name="Kim W."/>
        </authorList>
    </citation>
    <scope>NUCLEOTIDE SEQUENCE [LARGE SCALE GENOMIC DNA]</scope>
    <source>
        <tissue evidence="2">Muscle</tissue>
    </source>
</reference>
<sequence length="116" mass="12763">MGSNGTSCVPSDRHLVPRRGKRGQPARCPAHADAGRSEARLRCSLRPLRLSPEASDARFMEAPLARVFSVPQHLRAGGRGPSGPGTRGRGDYQPAAPRPQCRFMCSERWSDRENDR</sequence>
<evidence type="ECO:0000313" key="2">
    <source>
        <dbReference type="EMBL" id="MPC28787.1"/>
    </source>
</evidence>
<dbReference type="EMBL" id="VSRR010001965">
    <property type="protein sequence ID" value="MPC28787.1"/>
    <property type="molecule type" value="Genomic_DNA"/>
</dbReference>